<feature type="compositionally biased region" description="Polar residues" evidence="1">
    <location>
        <begin position="175"/>
        <end position="184"/>
    </location>
</feature>
<feature type="transmembrane region" description="Helical" evidence="2">
    <location>
        <begin position="275"/>
        <end position="296"/>
    </location>
</feature>
<sequence length="307" mass="35468">MTDNESFADEPDVTEFNRKVNELRSKASPKLPNIKMTPVDQPVIPENSQKKDKQKHPKIPIRKRNHPNPRPLRIRSCQKGARANLRHNSLRYLVYLRSAEDNSRVKTIKLSVQVSDSSFALLQFNKYWTTDLKGIPVKWFPASWTLQERKQCEKFQAEACKLKAKNTLSKKKSGYTDQASGSNQPKKKDKVPFLKKNQRNNNQLKSPAIQKKTKNTSKNKDYEKDNKEVLAEILFLLRLALNYANVVAADFLNANPGNVDLHIWPNYTFNVCKSWKLWVFQMISLILLTANVLCCYSKTIRYSLLAD</sequence>
<reference evidence="3 4" key="1">
    <citation type="submission" date="2016-04" db="EMBL/GenBank/DDBJ databases">
        <title>Genome analyses suggest a sexual origin of heterokaryosis in a supposedly ancient asexual fungus.</title>
        <authorList>
            <person name="Ropars J."/>
            <person name="Sedzielewska K."/>
            <person name="Noel J."/>
            <person name="Charron P."/>
            <person name="Farinelli L."/>
            <person name="Marton T."/>
            <person name="Kruger M."/>
            <person name="Pelin A."/>
            <person name="Brachmann A."/>
            <person name="Corradi N."/>
        </authorList>
    </citation>
    <scope>NUCLEOTIDE SEQUENCE [LARGE SCALE GENOMIC DNA]</scope>
    <source>
        <strain evidence="3 4">C2</strain>
    </source>
</reference>
<feature type="region of interest" description="Disordered" evidence="1">
    <location>
        <begin position="1"/>
        <end position="72"/>
    </location>
</feature>
<keyword evidence="2" id="KW-0812">Transmembrane</keyword>
<dbReference type="VEuPathDB" id="FungiDB:FUN_020804"/>
<comment type="caution">
    <text evidence="3">The sequence shown here is derived from an EMBL/GenBank/DDBJ whole genome shotgun (WGS) entry which is preliminary data.</text>
</comment>
<evidence type="ECO:0000256" key="1">
    <source>
        <dbReference type="SAM" id="MobiDB-lite"/>
    </source>
</evidence>
<keyword evidence="2" id="KW-0472">Membrane</keyword>
<dbReference type="Proteomes" id="UP000233469">
    <property type="component" value="Unassembled WGS sequence"/>
</dbReference>
<feature type="compositionally biased region" description="Basic residues" evidence="1">
    <location>
        <begin position="52"/>
        <end position="67"/>
    </location>
</feature>
<feature type="compositionally biased region" description="Acidic residues" evidence="1">
    <location>
        <begin position="1"/>
        <end position="13"/>
    </location>
</feature>
<reference evidence="3 4" key="2">
    <citation type="submission" date="2017-10" db="EMBL/GenBank/DDBJ databases">
        <title>Extensive intraspecific genome diversity in a model arbuscular mycorrhizal fungus.</title>
        <authorList>
            <person name="Chen E.C.H."/>
            <person name="Morin E."/>
            <person name="Baudet D."/>
            <person name="Noel J."/>
            <person name="Ndikumana S."/>
            <person name="Charron P."/>
            <person name="St-Onge C."/>
            <person name="Giorgi J."/>
            <person name="Grigoriev I.V."/>
            <person name="Roux C."/>
            <person name="Martin F.M."/>
            <person name="Corradi N."/>
        </authorList>
    </citation>
    <scope>NUCLEOTIDE SEQUENCE [LARGE SCALE GENOMIC DNA]</scope>
    <source>
        <strain evidence="3 4">C2</strain>
    </source>
</reference>
<evidence type="ECO:0000256" key="2">
    <source>
        <dbReference type="SAM" id="Phobius"/>
    </source>
</evidence>
<evidence type="ECO:0000313" key="4">
    <source>
        <dbReference type="Proteomes" id="UP000233469"/>
    </source>
</evidence>
<organism evidence="3 4">
    <name type="scientific">Rhizophagus irregularis</name>
    <dbReference type="NCBI Taxonomy" id="588596"/>
    <lineage>
        <taxon>Eukaryota</taxon>
        <taxon>Fungi</taxon>
        <taxon>Fungi incertae sedis</taxon>
        <taxon>Mucoromycota</taxon>
        <taxon>Glomeromycotina</taxon>
        <taxon>Glomeromycetes</taxon>
        <taxon>Glomerales</taxon>
        <taxon>Glomeraceae</taxon>
        <taxon>Rhizophagus</taxon>
    </lineage>
</organism>
<feature type="compositionally biased region" description="Basic and acidic residues" evidence="1">
    <location>
        <begin position="15"/>
        <end position="25"/>
    </location>
</feature>
<name>A0A2N1MGA3_9GLOM</name>
<dbReference type="AlphaFoldDB" id="A0A2N1MGA3"/>
<protein>
    <submittedName>
        <fullName evidence="3">Uncharacterized protein</fullName>
    </submittedName>
</protein>
<dbReference type="EMBL" id="LLXL01002516">
    <property type="protein sequence ID" value="PKK60646.1"/>
    <property type="molecule type" value="Genomic_DNA"/>
</dbReference>
<dbReference type="VEuPathDB" id="FungiDB:RhiirFUN_004476"/>
<proteinExistence type="predicted"/>
<feature type="region of interest" description="Disordered" evidence="1">
    <location>
        <begin position="171"/>
        <end position="197"/>
    </location>
</feature>
<keyword evidence="2" id="KW-1133">Transmembrane helix</keyword>
<gene>
    <name evidence="3" type="ORF">RhiirC2_793025</name>
</gene>
<accession>A0A2N1MGA3</accession>
<evidence type="ECO:0000313" key="3">
    <source>
        <dbReference type="EMBL" id="PKK60646.1"/>
    </source>
</evidence>